<accession>J3PKB3</accession>
<reference evidence="4" key="5">
    <citation type="submission" date="2018-04" db="UniProtKB">
        <authorList>
            <consortium name="EnsemblFungi"/>
        </authorList>
    </citation>
    <scope>IDENTIFICATION</scope>
    <source>
        <strain evidence="4">R3-111a-1</strain>
    </source>
</reference>
<dbReference type="Pfam" id="PF20237">
    <property type="entry name" value="DUF6594"/>
    <property type="match status" value="1"/>
</dbReference>
<dbReference type="HOGENOM" id="CLU_088632_0_0_1"/>
<dbReference type="VEuPathDB" id="FungiDB:GGTG_13963"/>
<reference evidence="3" key="3">
    <citation type="submission" date="2010-09" db="EMBL/GenBank/DDBJ databases">
        <title>Annotation of Gaeumannomyces graminis var. tritici R3-111a-1.</title>
        <authorList>
            <consortium name="The Broad Institute Genome Sequencing Platform"/>
            <person name="Ma L.-J."/>
            <person name="Dead R."/>
            <person name="Young S.K."/>
            <person name="Zeng Q."/>
            <person name="Gargeya S."/>
            <person name="Fitzgerald M."/>
            <person name="Haas B."/>
            <person name="Abouelleil A."/>
            <person name="Alvarado L."/>
            <person name="Arachchi H.M."/>
            <person name="Berlin A."/>
            <person name="Brown A."/>
            <person name="Chapman S.B."/>
            <person name="Chen Z."/>
            <person name="Dunbar C."/>
            <person name="Freedman E."/>
            <person name="Gearin G."/>
            <person name="Gellesch M."/>
            <person name="Goldberg J."/>
            <person name="Griggs A."/>
            <person name="Gujja S."/>
            <person name="Heiman D."/>
            <person name="Howarth C."/>
            <person name="Larson L."/>
            <person name="Lui A."/>
            <person name="MacDonald P.J.P."/>
            <person name="Mehta T."/>
            <person name="Montmayeur A."/>
            <person name="Murphy C."/>
            <person name="Neiman D."/>
            <person name="Pearson M."/>
            <person name="Priest M."/>
            <person name="Roberts A."/>
            <person name="Saif S."/>
            <person name="Shea T."/>
            <person name="Shenoy N."/>
            <person name="Sisk P."/>
            <person name="Stolte C."/>
            <person name="Sykes S."/>
            <person name="Yandava C."/>
            <person name="Wortman J."/>
            <person name="Nusbaum C."/>
            <person name="Birren B."/>
        </authorList>
    </citation>
    <scope>NUCLEOTIDE SEQUENCE</scope>
    <source>
        <strain evidence="3">R3-111a-1</strain>
    </source>
</reference>
<dbReference type="EnsemblFungi" id="EJT68464">
    <property type="protein sequence ID" value="EJT68464"/>
    <property type="gene ID" value="GGTG_13963"/>
</dbReference>
<dbReference type="InterPro" id="IPR046529">
    <property type="entry name" value="DUF6594"/>
</dbReference>
<feature type="transmembrane region" description="Helical" evidence="1">
    <location>
        <begin position="186"/>
        <end position="205"/>
    </location>
</feature>
<keyword evidence="1" id="KW-0812">Transmembrane</keyword>
<reference evidence="4" key="4">
    <citation type="journal article" date="2015" name="G3 (Bethesda)">
        <title>Genome sequences of three phytopathogenic species of the Magnaporthaceae family of fungi.</title>
        <authorList>
            <person name="Okagaki L.H."/>
            <person name="Nunes C.C."/>
            <person name="Sailsbery J."/>
            <person name="Clay B."/>
            <person name="Brown D."/>
            <person name="John T."/>
            <person name="Oh Y."/>
            <person name="Young N."/>
            <person name="Fitzgerald M."/>
            <person name="Haas B.J."/>
            <person name="Zeng Q."/>
            <person name="Young S."/>
            <person name="Adiconis X."/>
            <person name="Fan L."/>
            <person name="Levin J.Z."/>
            <person name="Mitchell T.K."/>
            <person name="Okubara P.A."/>
            <person name="Farman M.L."/>
            <person name="Kohn L.M."/>
            <person name="Birren B."/>
            <person name="Ma L.-J."/>
            <person name="Dean R.A."/>
        </authorList>
    </citation>
    <scope>NUCLEOTIDE SEQUENCE</scope>
    <source>
        <strain evidence="4">R3-111a-1</strain>
    </source>
</reference>
<evidence type="ECO:0000313" key="5">
    <source>
        <dbReference type="Proteomes" id="UP000006039"/>
    </source>
</evidence>
<protein>
    <recommendedName>
        <fullName evidence="2">DUF6594 domain-containing protein</fullName>
    </recommendedName>
</protein>
<dbReference type="EMBL" id="GL385483">
    <property type="protein sequence ID" value="EJT68464.1"/>
    <property type="molecule type" value="Genomic_DNA"/>
</dbReference>
<evidence type="ECO:0000313" key="3">
    <source>
        <dbReference type="EMBL" id="EJT68464.1"/>
    </source>
</evidence>
<reference evidence="3" key="2">
    <citation type="submission" date="2010-07" db="EMBL/GenBank/DDBJ databases">
        <authorList>
            <consortium name="The Broad Institute Genome Sequencing Platform"/>
            <consortium name="Broad Institute Genome Sequencing Center for Infectious Disease"/>
            <person name="Ma L.-J."/>
            <person name="Dead R."/>
            <person name="Young S."/>
            <person name="Zeng Q."/>
            <person name="Koehrsen M."/>
            <person name="Alvarado L."/>
            <person name="Berlin A."/>
            <person name="Chapman S.B."/>
            <person name="Chen Z."/>
            <person name="Freedman E."/>
            <person name="Gellesch M."/>
            <person name="Goldberg J."/>
            <person name="Griggs A."/>
            <person name="Gujja S."/>
            <person name="Heilman E.R."/>
            <person name="Heiman D."/>
            <person name="Hepburn T."/>
            <person name="Howarth C."/>
            <person name="Jen D."/>
            <person name="Larson L."/>
            <person name="Mehta T."/>
            <person name="Neiman D."/>
            <person name="Pearson M."/>
            <person name="Roberts A."/>
            <person name="Saif S."/>
            <person name="Shea T."/>
            <person name="Shenoy N."/>
            <person name="Sisk P."/>
            <person name="Stolte C."/>
            <person name="Sykes S."/>
            <person name="Walk T."/>
            <person name="White J."/>
            <person name="Yandava C."/>
            <person name="Haas B."/>
            <person name="Nusbaum C."/>
            <person name="Birren B."/>
        </authorList>
    </citation>
    <scope>NUCLEOTIDE SEQUENCE</scope>
    <source>
        <strain evidence="3">R3-111a-1</strain>
    </source>
</reference>
<dbReference type="Proteomes" id="UP000006039">
    <property type="component" value="Unassembled WGS sequence"/>
</dbReference>
<organism evidence="3">
    <name type="scientific">Gaeumannomyces tritici (strain R3-111a-1)</name>
    <name type="common">Wheat and barley take-all root rot fungus</name>
    <name type="synonym">Gaeumannomyces graminis var. tritici</name>
    <dbReference type="NCBI Taxonomy" id="644352"/>
    <lineage>
        <taxon>Eukaryota</taxon>
        <taxon>Fungi</taxon>
        <taxon>Dikarya</taxon>
        <taxon>Ascomycota</taxon>
        <taxon>Pezizomycotina</taxon>
        <taxon>Sordariomycetes</taxon>
        <taxon>Sordariomycetidae</taxon>
        <taxon>Magnaporthales</taxon>
        <taxon>Magnaporthaceae</taxon>
        <taxon>Gaeumannomyces</taxon>
    </lineage>
</organism>
<evidence type="ECO:0000259" key="2">
    <source>
        <dbReference type="Pfam" id="PF20237"/>
    </source>
</evidence>
<feature type="domain" description="DUF6594" evidence="2">
    <location>
        <begin position="41"/>
        <end position="254"/>
    </location>
</feature>
<sequence length="261" mass="29303">MEPPTTGPQNDSESGPVESYGEQLYKYTFDEARQEPRFLIFRGLQLMNIFNMQNDLAKLKHDIMTTRTATPQQTESLTRVLHNYTNAIRDYEYLTRLTPITGSQARRGRLDLERVFGDDDYQFIDEAGGYRRFADPSLLPSDNLREALKRHLPRSVTYTRYDIQNRTDEYFGGEPPEQVSPLVDRLARFLVAFLGGAALVVPMMVMRLPEVTVVKSLVTVSISVLAFAGALSVLFKASNTETMVATATYAAVLVVFVGVSG</sequence>
<dbReference type="GeneID" id="20354421"/>
<name>J3PKB3_GAET3</name>
<keyword evidence="1" id="KW-1133">Transmembrane helix</keyword>
<dbReference type="eggNOG" id="ENOG502STR3">
    <property type="taxonomic scope" value="Eukaryota"/>
</dbReference>
<gene>
    <name evidence="4" type="primary">20354421</name>
    <name evidence="3" type="ORF">GGTG_13963</name>
</gene>
<reference evidence="5" key="1">
    <citation type="submission" date="2010-07" db="EMBL/GenBank/DDBJ databases">
        <title>The genome sequence of Gaeumannomyces graminis var. tritici strain R3-111a-1.</title>
        <authorList>
            <consortium name="The Broad Institute Genome Sequencing Platform"/>
            <person name="Ma L.-J."/>
            <person name="Dead R."/>
            <person name="Young S."/>
            <person name="Zeng Q."/>
            <person name="Koehrsen M."/>
            <person name="Alvarado L."/>
            <person name="Berlin A."/>
            <person name="Chapman S.B."/>
            <person name="Chen Z."/>
            <person name="Freedman E."/>
            <person name="Gellesch M."/>
            <person name="Goldberg J."/>
            <person name="Griggs A."/>
            <person name="Gujja S."/>
            <person name="Heilman E.R."/>
            <person name="Heiman D."/>
            <person name="Hepburn T."/>
            <person name="Howarth C."/>
            <person name="Jen D."/>
            <person name="Larson L."/>
            <person name="Mehta T."/>
            <person name="Neiman D."/>
            <person name="Pearson M."/>
            <person name="Roberts A."/>
            <person name="Saif S."/>
            <person name="Shea T."/>
            <person name="Shenoy N."/>
            <person name="Sisk P."/>
            <person name="Stolte C."/>
            <person name="Sykes S."/>
            <person name="Walk T."/>
            <person name="White J."/>
            <person name="Yandava C."/>
            <person name="Haas B."/>
            <person name="Nusbaum C."/>
            <person name="Birren B."/>
        </authorList>
    </citation>
    <scope>NUCLEOTIDE SEQUENCE [LARGE SCALE GENOMIC DNA]</scope>
    <source>
        <strain evidence="5">R3-111a-1</strain>
    </source>
</reference>
<proteinExistence type="predicted"/>
<keyword evidence="5" id="KW-1185">Reference proteome</keyword>
<evidence type="ECO:0000256" key="1">
    <source>
        <dbReference type="SAM" id="Phobius"/>
    </source>
</evidence>
<dbReference type="AlphaFoldDB" id="J3PKB3"/>
<dbReference type="OrthoDB" id="3546297at2759"/>
<feature type="transmembrane region" description="Helical" evidence="1">
    <location>
        <begin position="242"/>
        <end position="259"/>
    </location>
</feature>
<dbReference type="RefSeq" id="XP_009230152.1">
    <property type="nucleotide sequence ID" value="XM_009231888.1"/>
</dbReference>
<evidence type="ECO:0000313" key="4">
    <source>
        <dbReference type="EnsemblFungi" id="EJT68464"/>
    </source>
</evidence>
<feature type="transmembrane region" description="Helical" evidence="1">
    <location>
        <begin position="217"/>
        <end position="235"/>
    </location>
</feature>
<keyword evidence="1" id="KW-0472">Membrane</keyword>